<dbReference type="NCBIfam" id="NF001756">
    <property type="entry name" value="PRK00484.1"/>
    <property type="match status" value="1"/>
</dbReference>
<dbReference type="InterPro" id="IPR006195">
    <property type="entry name" value="aa-tRNA-synth_II"/>
</dbReference>
<name>A0A7I4BQ17_PHYPA</name>
<dbReference type="FunFam" id="2.40.50.140:FF:000024">
    <property type="entry name" value="Lysine--tRNA ligase"/>
    <property type="match status" value="1"/>
</dbReference>
<dbReference type="PRINTS" id="PR00982">
    <property type="entry name" value="TRNASYNTHLYS"/>
</dbReference>
<keyword evidence="7" id="KW-0648">Protein biosynthesis</keyword>
<dbReference type="InterPro" id="IPR004365">
    <property type="entry name" value="NA-bd_OB_tRNA"/>
</dbReference>
<dbReference type="EC" id="6.1.1.6" evidence="2 11"/>
<dbReference type="PROSITE" id="PS50862">
    <property type="entry name" value="AA_TRNA_LIGASE_II"/>
    <property type="match status" value="1"/>
</dbReference>
<evidence type="ECO:0000256" key="12">
    <source>
        <dbReference type="SAM" id="MobiDB-lite"/>
    </source>
</evidence>
<evidence type="ECO:0000313" key="14">
    <source>
        <dbReference type="EnsemblPlants" id="Pp3c19_5720V3.3"/>
    </source>
</evidence>
<keyword evidence="5" id="KW-0547">Nucleotide-binding</keyword>
<dbReference type="EMBL" id="ABEU02000019">
    <property type="status" value="NOT_ANNOTATED_CDS"/>
    <property type="molecule type" value="Genomic_DNA"/>
</dbReference>
<dbReference type="InterPro" id="IPR045864">
    <property type="entry name" value="aa-tRNA-synth_II/BPL/LPL"/>
</dbReference>
<evidence type="ECO:0000256" key="1">
    <source>
        <dbReference type="ARBA" id="ARBA00008226"/>
    </source>
</evidence>
<evidence type="ECO:0000256" key="5">
    <source>
        <dbReference type="ARBA" id="ARBA00022741"/>
    </source>
</evidence>
<dbReference type="NCBIfam" id="TIGR00499">
    <property type="entry name" value="lysS_bact"/>
    <property type="match status" value="1"/>
</dbReference>
<dbReference type="InterPro" id="IPR044136">
    <property type="entry name" value="Lys-tRNA-ligase_II_N"/>
</dbReference>
<dbReference type="EnsemblPlants" id="Pp3c19_5720V3.3">
    <property type="protein sequence ID" value="Pp3c19_5720V3.3"/>
    <property type="gene ID" value="Pp3c19_5720"/>
</dbReference>
<evidence type="ECO:0000259" key="13">
    <source>
        <dbReference type="PROSITE" id="PS50862"/>
    </source>
</evidence>
<evidence type="ECO:0000256" key="11">
    <source>
        <dbReference type="RuleBase" id="RU003748"/>
    </source>
</evidence>
<feature type="region of interest" description="Disordered" evidence="12">
    <location>
        <begin position="76"/>
        <end position="115"/>
    </location>
</feature>
<keyword evidence="3" id="KW-0436">Ligase</keyword>
<evidence type="ECO:0000313" key="15">
    <source>
        <dbReference type="Proteomes" id="UP000006727"/>
    </source>
</evidence>
<dbReference type="SUPFAM" id="SSF50249">
    <property type="entry name" value="Nucleic acid-binding proteins"/>
    <property type="match status" value="1"/>
</dbReference>
<feature type="compositionally biased region" description="Polar residues" evidence="12">
    <location>
        <begin position="76"/>
        <end position="85"/>
    </location>
</feature>
<evidence type="ECO:0000256" key="6">
    <source>
        <dbReference type="ARBA" id="ARBA00022840"/>
    </source>
</evidence>
<proteinExistence type="inferred from homology"/>
<evidence type="ECO:0000256" key="10">
    <source>
        <dbReference type="ARBA" id="ARBA00048573"/>
    </source>
</evidence>
<dbReference type="Gene3D" id="3.30.930.10">
    <property type="entry name" value="Bira Bifunctional Protein, Domain 2"/>
    <property type="match status" value="1"/>
</dbReference>
<evidence type="ECO:0000256" key="8">
    <source>
        <dbReference type="ARBA" id="ARBA00023146"/>
    </source>
</evidence>
<evidence type="ECO:0000256" key="9">
    <source>
        <dbReference type="ARBA" id="ARBA00030563"/>
    </source>
</evidence>
<evidence type="ECO:0000256" key="4">
    <source>
        <dbReference type="ARBA" id="ARBA00022723"/>
    </source>
</evidence>
<comment type="similarity">
    <text evidence="1">Belongs to the class-II aminoacyl-tRNA synthetase family.</text>
</comment>
<dbReference type="AlphaFoldDB" id="A0A7I4BQ17"/>
<reference evidence="14" key="3">
    <citation type="submission" date="2020-12" db="UniProtKB">
        <authorList>
            <consortium name="EnsemblPlants"/>
        </authorList>
    </citation>
    <scope>IDENTIFICATION</scope>
</reference>
<accession>A0A7I4BQ17</accession>
<reference evidence="14 15" key="1">
    <citation type="journal article" date="2008" name="Science">
        <title>The Physcomitrella genome reveals evolutionary insights into the conquest of land by plants.</title>
        <authorList>
            <person name="Rensing S."/>
            <person name="Lang D."/>
            <person name="Zimmer A."/>
            <person name="Terry A."/>
            <person name="Salamov A."/>
            <person name="Shapiro H."/>
            <person name="Nishiyama T."/>
            <person name="Perroud P.-F."/>
            <person name="Lindquist E."/>
            <person name="Kamisugi Y."/>
            <person name="Tanahashi T."/>
            <person name="Sakakibara K."/>
            <person name="Fujita T."/>
            <person name="Oishi K."/>
            <person name="Shin-I T."/>
            <person name="Kuroki Y."/>
            <person name="Toyoda A."/>
            <person name="Suzuki Y."/>
            <person name="Hashimoto A."/>
            <person name="Yamaguchi K."/>
            <person name="Sugano A."/>
            <person name="Kohara Y."/>
            <person name="Fujiyama A."/>
            <person name="Anterola A."/>
            <person name="Aoki S."/>
            <person name="Ashton N."/>
            <person name="Barbazuk W.B."/>
            <person name="Barker E."/>
            <person name="Bennetzen J."/>
            <person name="Bezanilla M."/>
            <person name="Blankenship R."/>
            <person name="Cho S.H."/>
            <person name="Dutcher S."/>
            <person name="Estelle M."/>
            <person name="Fawcett J.A."/>
            <person name="Gundlach H."/>
            <person name="Hanada K."/>
            <person name="Heyl A."/>
            <person name="Hicks K.A."/>
            <person name="Hugh J."/>
            <person name="Lohr M."/>
            <person name="Mayer K."/>
            <person name="Melkozernov A."/>
            <person name="Murata T."/>
            <person name="Nelson D."/>
            <person name="Pils B."/>
            <person name="Prigge M."/>
            <person name="Reiss B."/>
            <person name="Renner T."/>
            <person name="Rombauts S."/>
            <person name="Rushton P."/>
            <person name="Sanderfoot A."/>
            <person name="Schween G."/>
            <person name="Shiu S.-H."/>
            <person name="Stueber K."/>
            <person name="Theodoulou F.L."/>
            <person name="Tu H."/>
            <person name="Van de Peer Y."/>
            <person name="Verrier P.J."/>
            <person name="Waters E."/>
            <person name="Wood A."/>
            <person name="Yang L."/>
            <person name="Cove D."/>
            <person name="Cuming A."/>
            <person name="Hasebe M."/>
            <person name="Lucas S."/>
            <person name="Mishler D.B."/>
            <person name="Reski R."/>
            <person name="Grigoriev I."/>
            <person name="Quatrano R.S."/>
            <person name="Boore J.L."/>
        </authorList>
    </citation>
    <scope>NUCLEOTIDE SEQUENCE [LARGE SCALE GENOMIC DNA]</scope>
    <source>
        <strain evidence="14 15">cv. Gransden 2004</strain>
    </source>
</reference>
<dbReference type="InterPro" id="IPR004364">
    <property type="entry name" value="Aa-tRNA-synt_II"/>
</dbReference>
<evidence type="ECO:0000256" key="3">
    <source>
        <dbReference type="ARBA" id="ARBA00022598"/>
    </source>
</evidence>
<dbReference type="GO" id="GO:0006430">
    <property type="term" value="P:lysyl-tRNA aminoacylation"/>
    <property type="evidence" value="ECO:0007669"/>
    <property type="project" value="InterPro"/>
</dbReference>
<dbReference type="GO" id="GO:0004824">
    <property type="term" value="F:lysine-tRNA ligase activity"/>
    <property type="evidence" value="ECO:0007669"/>
    <property type="project" value="UniProtKB-EC"/>
</dbReference>
<dbReference type="InterPro" id="IPR018149">
    <property type="entry name" value="Lys-tRNA-synth_II_C"/>
</dbReference>
<dbReference type="GO" id="GO:0003676">
    <property type="term" value="F:nucleic acid binding"/>
    <property type="evidence" value="ECO:0007669"/>
    <property type="project" value="InterPro"/>
</dbReference>
<gene>
    <name evidence="14" type="primary">LOC112295780</name>
</gene>
<dbReference type="CDD" id="cd04322">
    <property type="entry name" value="LysRS_N"/>
    <property type="match status" value="1"/>
</dbReference>
<evidence type="ECO:0000256" key="2">
    <source>
        <dbReference type="ARBA" id="ARBA00013166"/>
    </source>
</evidence>
<feature type="domain" description="Aminoacyl-transfer RNA synthetases class-II family profile" evidence="13">
    <location>
        <begin position="290"/>
        <end position="522"/>
    </location>
</feature>
<dbReference type="Pfam" id="PF00152">
    <property type="entry name" value="tRNA-synt_2"/>
    <property type="match status" value="1"/>
</dbReference>
<sequence>MALGRHICFAKSSACLSSPSLSFLSTAAHFLQPPNLFFSHKSVKSPLAMLARVSHVARFPGFRRCERSLLHSIRCNASSSAPQTSEKPESKNSRNPRVSEGGRRKKSAEVDSTSSREDIRTLRLKKVEDLRAGGFEPYGYTWDRTHTAAELQKQYVDLPSATEANEEKDHVAVAGRIIARRVFGKLAFLTMRDDSGDIQLYCEKAKLTDEAFDQLKTLMDIGDFIGAKGTMKRTEKGELSVLVGELSILTKSLLPLPDKWHGLTDVEKRYRQRYVDMIMNPDVATVFRDRAKIISEIRRHMESLGYLEIETPVLQGEAGGADARPFVTHHNALGQDMYLRIATELHLKRMVVGGFERVYEIGRIFRNEGISTRHNPEFTSIELYQAYADYDDMMNLAEEIVEKCALTVNGSLSLTYQGTEISLQRPWKRASMHSLVEEVTGINFASFGDDIEAAKNAAVSFFAGHIERHDTGTILKAPSIGHLVNEVFEMVVEKTLIQPTFVMDHPVEISPLAKPHRRYAYQ</sequence>
<dbReference type="InterPro" id="IPR012340">
    <property type="entry name" value="NA-bd_OB-fold"/>
</dbReference>
<dbReference type="GO" id="GO:0005524">
    <property type="term" value="F:ATP binding"/>
    <property type="evidence" value="ECO:0007669"/>
    <property type="project" value="UniProtKB-KW"/>
</dbReference>
<dbReference type="PANTHER" id="PTHR42918:SF15">
    <property type="entry name" value="LYSINE--TRNA LIGASE, CHLOROPLASTIC_MITOCHONDRIAL"/>
    <property type="match status" value="1"/>
</dbReference>
<comment type="catalytic activity">
    <reaction evidence="10 11">
        <text>tRNA(Lys) + L-lysine + ATP = L-lysyl-tRNA(Lys) + AMP + diphosphate</text>
        <dbReference type="Rhea" id="RHEA:20792"/>
        <dbReference type="Rhea" id="RHEA-COMP:9696"/>
        <dbReference type="Rhea" id="RHEA-COMP:9697"/>
        <dbReference type="ChEBI" id="CHEBI:30616"/>
        <dbReference type="ChEBI" id="CHEBI:32551"/>
        <dbReference type="ChEBI" id="CHEBI:33019"/>
        <dbReference type="ChEBI" id="CHEBI:78442"/>
        <dbReference type="ChEBI" id="CHEBI:78529"/>
        <dbReference type="ChEBI" id="CHEBI:456215"/>
        <dbReference type="EC" id="6.1.1.6"/>
    </reaction>
</comment>
<dbReference type="Pfam" id="PF01336">
    <property type="entry name" value="tRNA_anti-codon"/>
    <property type="match status" value="1"/>
</dbReference>
<dbReference type="Proteomes" id="UP000006727">
    <property type="component" value="Chromosome 19"/>
</dbReference>
<dbReference type="SUPFAM" id="SSF55681">
    <property type="entry name" value="Class II aaRS and biotin synthetases"/>
    <property type="match status" value="1"/>
</dbReference>
<keyword evidence="15" id="KW-1185">Reference proteome</keyword>
<keyword evidence="8" id="KW-0030">Aminoacyl-tRNA synthetase</keyword>
<dbReference type="Gene3D" id="2.40.50.140">
    <property type="entry name" value="Nucleic acid-binding proteins"/>
    <property type="match status" value="1"/>
</dbReference>
<dbReference type="GO" id="GO:0046872">
    <property type="term" value="F:metal ion binding"/>
    <property type="evidence" value="ECO:0007669"/>
    <property type="project" value="UniProtKB-KW"/>
</dbReference>
<keyword evidence="6" id="KW-0067">ATP-binding</keyword>
<dbReference type="InterPro" id="IPR002313">
    <property type="entry name" value="Lys-tRNA-ligase_II"/>
</dbReference>
<dbReference type="PANTHER" id="PTHR42918">
    <property type="entry name" value="LYSYL-TRNA SYNTHETASE"/>
    <property type="match status" value="1"/>
</dbReference>
<dbReference type="GO" id="GO:0005737">
    <property type="term" value="C:cytoplasm"/>
    <property type="evidence" value="ECO:0007669"/>
    <property type="project" value="InterPro"/>
</dbReference>
<reference evidence="14 15" key="2">
    <citation type="journal article" date="2018" name="Plant J.">
        <title>The Physcomitrella patens chromosome-scale assembly reveals moss genome structure and evolution.</title>
        <authorList>
            <person name="Lang D."/>
            <person name="Ullrich K.K."/>
            <person name="Murat F."/>
            <person name="Fuchs J."/>
            <person name="Jenkins J."/>
            <person name="Haas F.B."/>
            <person name="Piednoel M."/>
            <person name="Gundlach H."/>
            <person name="Van Bel M."/>
            <person name="Meyberg R."/>
            <person name="Vives C."/>
            <person name="Morata J."/>
            <person name="Symeonidi A."/>
            <person name="Hiss M."/>
            <person name="Muchero W."/>
            <person name="Kamisugi Y."/>
            <person name="Saleh O."/>
            <person name="Blanc G."/>
            <person name="Decker E.L."/>
            <person name="van Gessel N."/>
            <person name="Grimwood J."/>
            <person name="Hayes R.D."/>
            <person name="Graham S.W."/>
            <person name="Gunter L.E."/>
            <person name="McDaniel S.F."/>
            <person name="Hoernstein S.N.W."/>
            <person name="Larsson A."/>
            <person name="Li F.W."/>
            <person name="Perroud P.F."/>
            <person name="Phillips J."/>
            <person name="Ranjan P."/>
            <person name="Rokshar D.S."/>
            <person name="Rothfels C.J."/>
            <person name="Schneider L."/>
            <person name="Shu S."/>
            <person name="Stevenson D.W."/>
            <person name="Thummler F."/>
            <person name="Tillich M."/>
            <person name="Villarreal Aguilar J.C."/>
            <person name="Widiez T."/>
            <person name="Wong G.K."/>
            <person name="Wymore A."/>
            <person name="Zhang Y."/>
            <person name="Zimmer A.D."/>
            <person name="Quatrano R.S."/>
            <person name="Mayer K.F.X."/>
            <person name="Goodstein D."/>
            <person name="Casacuberta J.M."/>
            <person name="Vandepoele K."/>
            <person name="Reski R."/>
            <person name="Cuming A.C."/>
            <person name="Tuskan G.A."/>
            <person name="Maumus F."/>
            <person name="Salse J."/>
            <person name="Schmutz J."/>
            <person name="Rensing S.A."/>
        </authorList>
    </citation>
    <scope>NUCLEOTIDE SEQUENCE [LARGE SCALE GENOMIC DNA]</scope>
    <source>
        <strain evidence="14 15">cv. Gransden 2004</strain>
    </source>
</reference>
<organism evidence="14 15">
    <name type="scientific">Physcomitrium patens</name>
    <name type="common">Spreading-leaved earth moss</name>
    <name type="synonym">Physcomitrella patens</name>
    <dbReference type="NCBI Taxonomy" id="3218"/>
    <lineage>
        <taxon>Eukaryota</taxon>
        <taxon>Viridiplantae</taxon>
        <taxon>Streptophyta</taxon>
        <taxon>Embryophyta</taxon>
        <taxon>Bryophyta</taxon>
        <taxon>Bryophytina</taxon>
        <taxon>Bryopsida</taxon>
        <taxon>Funariidae</taxon>
        <taxon>Funariales</taxon>
        <taxon>Funariaceae</taxon>
        <taxon>Physcomitrium</taxon>
    </lineage>
</organism>
<protein>
    <recommendedName>
        <fullName evidence="2 11">Lysine--tRNA ligase</fullName>
        <ecNumber evidence="2 11">6.1.1.6</ecNumber>
    </recommendedName>
    <alternativeName>
        <fullName evidence="9 11">Lysyl-tRNA synthetase</fullName>
    </alternativeName>
</protein>
<evidence type="ECO:0000256" key="7">
    <source>
        <dbReference type="ARBA" id="ARBA00022917"/>
    </source>
</evidence>
<dbReference type="Gramene" id="Pp3c19_5720V3.3">
    <property type="protein sequence ID" value="Pp3c19_5720V3.3"/>
    <property type="gene ID" value="Pp3c19_5720"/>
</dbReference>
<keyword evidence="4" id="KW-0479">Metal-binding</keyword>